<dbReference type="EMBL" id="OU892289">
    <property type="protein sequence ID" value="CAH1125101.1"/>
    <property type="molecule type" value="Genomic_DNA"/>
</dbReference>
<evidence type="ECO:0000256" key="8">
    <source>
        <dbReference type="ARBA" id="ARBA00023170"/>
    </source>
</evidence>
<keyword evidence="8" id="KW-0675">Receptor</keyword>
<keyword evidence="11" id="KW-0732">Signal</keyword>
<dbReference type="GO" id="GO:0035567">
    <property type="term" value="P:non-canonical Wnt signaling pathway"/>
    <property type="evidence" value="ECO:0007669"/>
    <property type="project" value="TreeGrafter"/>
</dbReference>
<dbReference type="SUPFAM" id="SSF63501">
    <property type="entry name" value="Frizzled cysteine-rich domain"/>
    <property type="match status" value="1"/>
</dbReference>
<evidence type="ECO:0000259" key="13">
    <source>
        <dbReference type="PROSITE" id="PS50261"/>
    </source>
</evidence>
<evidence type="ECO:0000256" key="4">
    <source>
        <dbReference type="ARBA" id="ARBA00022692"/>
    </source>
</evidence>
<dbReference type="Gene3D" id="1.10.2000.10">
    <property type="entry name" value="Frizzled cysteine-rich domain"/>
    <property type="match status" value="1"/>
</dbReference>
<gene>
    <name evidence="14" type="ORF">CEUTPL_LOCUS4022</name>
</gene>
<dbReference type="PROSITE" id="PS50038">
    <property type="entry name" value="FZ"/>
    <property type="match status" value="1"/>
</dbReference>
<dbReference type="InterPro" id="IPR017981">
    <property type="entry name" value="GPCR_2-like_7TM"/>
</dbReference>
<organism evidence="14 15">
    <name type="scientific">Ceutorhynchus assimilis</name>
    <name type="common">cabbage seed weevil</name>
    <dbReference type="NCBI Taxonomy" id="467358"/>
    <lineage>
        <taxon>Eukaryota</taxon>
        <taxon>Metazoa</taxon>
        <taxon>Ecdysozoa</taxon>
        <taxon>Arthropoda</taxon>
        <taxon>Hexapoda</taxon>
        <taxon>Insecta</taxon>
        <taxon>Pterygota</taxon>
        <taxon>Neoptera</taxon>
        <taxon>Endopterygota</taxon>
        <taxon>Coleoptera</taxon>
        <taxon>Polyphaga</taxon>
        <taxon>Cucujiformia</taxon>
        <taxon>Curculionidae</taxon>
        <taxon>Ceutorhynchinae</taxon>
        <taxon>Ceutorhynchus</taxon>
    </lineage>
</organism>
<feature type="transmembrane region" description="Helical" evidence="10">
    <location>
        <begin position="187"/>
        <end position="209"/>
    </location>
</feature>
<evidence type="ECO:0000256" key="10">
    <source>
        <dbReference type="SAM" id="Phobius"/>
    </source>
</evidence>
<dbReference type="InterPro" id="IPR036790">
    <property type="entry name" value="Frizzled_dom_sf"/>
</dbReference>
<feature type="chain" id="PRO_5040376906" description="Frizzled-4" evidence="11">
    <location>
        <begin position="20"/>
        <end position="512"/>
    </location>
</feature>
<feature type="domain" description="FZ" evidence="12">
    <location>
        <begin position="14"/>
        <end position="132"/>
    </location>
</feature>
<dbReference type="SMART" id="SM01330">
    <property type="entry name" value="Frizzled"/>
    <property type="match status" value="1"/>
</dbReference>
<evidence type="ECO:0000259" key="12">
    <source>
        <dbReference type="PROSITE" id="PS50038"/>
    </source>
</evidence>
<feature type="disulfide bond" evidence="9">
    <location>
        <begin position="27"/>
        <end position="73"/>
    </location>
</feature>
<evidence type="ECO:0000313" key="15">
    <source>
        <dbReference type="Proteomes" id="UP001152799"/>
    </source>
</evidence>
<accession>A0A9P0DLK9</accession>
<evidence type="ECO:0000256" key="5">
    <source>
        <dbReference type="ARBA" id="ARBA00022989"/>
    </source>
</evidence>
<evidence type="ECO:0000256" key="1">
    <source>
        <dbReference type="ARBA" id="ARBA00004141"/>
    </source>
</evidence>
<feature type="signal peptide" evidence="11">
    <location>
        <begin position="1"/>
        <end position="19"/>
    </location>
</feature>
<dbReference type="OrthoDB" id="5959102at2759"/>
<dbReference type="SMART" id="SM00063">
    <property type="entry name" value="FRI"/>
    <property type="match status" value="1"/>
</dbReference>
<evidence type="ECO:0000256" key="2">
    <source>
        <dbReference type="ARBA" id="ARBA00008077"/>
    </source>
</evidence>
<dbReference type="Pfam" id="PF01392">
    <property type="entry name" value="Fz"/>
    <property type="match status" value="1"/>
</dbReference>
<dbReference type="GO" id="GO:0016020">
    <property type="term" value="C:membrane"/>
    <property type="evidence" value="ECO:0007669"/>
    <property type="project" value="UniProtKB-SubCell"/>
</dbReference>
<dbReference type="InterPro" id="IPR000539">
    <property type="entry name" value="Frizzled/Smoothened_7TM"/>
</dbReference>
<dbReference type="GO" id="GO:0005615">
    <property type="term" value="C:extracellular space"/>
    <property type="evidence" value="ECO:0007669"/>
    <property type="project" value="TreeGrafter"/>
</dbReference>
<evidence type="ECO:0000256" key="3">
    <source>
        <dbReference type="ARBA" id="ARBA00022473"/>
    </source>
</evidence>
<dbReference type="GO" id="GO:0004888">
    <property type="term" value="F:transmembrane signaling receptor activity"/>
    <property type="evidence" value="ECO:0007669"/>
    <property type="project" value="InterPro"/>
</dbReference>
<feature type="disulfide bond" evidence="9">
    <location>
        <begin position="64"/>
        <end position="102"/>
    </location>
</feature>
<comment type="subcellular location">
    <subcellularLocation>
        <location evidence="1">Membrane</location>
        <topology evidence="1">Multi-pass membrane protein</topology>
    </subcellularLocation>
</comment>
<evidence type="ECO:0000256" key="11">
    <source>
        <dbReference type="SAM" id="SignalP"/>
    </source>
</evidence>
<feature type="disulfide bond" evidence="9">
    <location>
        <begin position="19"/>
        <end position="80"/>
    </location>
</feature>
<keyword evidence="7 9" id="KW-1015">Disulfide bond</keyword>
<name>A0A9P0DLK9_9CUCU</name>
<keyword evidence="6 10" id="KW-0472">Membrane</keyword>
<reference evidence="14" key="1">
    <citation type="submission" date="2022-01" db="EMBL/GenBank/DDBJ databases">
        <authorList>
            <person name="King R."/>
        </authorList>
    </citation>
    <scope>NUCLEOTIDE SEQUENCE</scope>
</reference>
<feature type="transmembrane region" description="Helical" evidence="10">
    <location>
        <begin position="385"/>
        <end position="403"/>
    </location>
</feature>
<dbReference type="PANTHER" id="PTHR11309">
    <property type="entry name" value="FRIZZLED"/>
    <property type="match status" value="1"/>
</dbReference>
<dbReference type="InterPro" id="IPR015526">
    <property type="entry name" value="Frizzled/SFRP"/>
</dbReference>
<protein>
    <recommendedName>
        <fullName evidence="16">Frizzled-4</fullName>
    </recommendedName>
</protein>
<feature type="transmembrane region" description="Helical" evidence="10">
    <location>
        <begin position="221"/>
        <end position="240"/>
    </location>
</feature>
<dbReference type="GO" id="GO:0060070">
    <property type="term" value="P:canonical Wnt signaling pathway"/>
    <property type="evidence" value="ECO:0007669"/>
    <property type="project" value="TreeGrafter"/>
</dbReference>
<feature type="domain" description="G-protein coupled receptors family 2 profile 2" evidence="13">
    <location>
        <begin position="185"/>
        <end position="360"/>
    </location>
</feature>
<dbReference type="PRINTS" id="PR00489">
    <property type="entry name" value="FRIZZLED"/>
</dbReference>
<evidence type="ECO:0000256" key="6">
    <source>
        <dbReference type="ARBA" id="ARBA00023136"/>
    </source>
</evidence>
<feature type="disulfide bond" evidence="9">
    <location>
        <begin position="95"/>
        <end position="119"/>
    </location>
</feature>
<keyword evidence="4 10" id="KW-0812">Transmembrane</keyword>
<dbReference type="Pfam" id="PF01534">
    <property type="entry name" value="Frizzled"/>
    <property type="match status" value="1"/>
</dbReference>
<evidence type="ECO:0008006" key="16">
    <source>
        <dbReference type="Google" id="ProtNLM"/>
    </source>
</evidence>
<keyword evidence="5 10" id="KW-1133">Transmembrane helix</keyword>
<dbReference type="AlphaFoldDB" id="A0A9P0DLK9"/>
<comment type="caution">
    <text evidence="9">Lacks conserved residue(s) required for the propagation of feature annotation.</text>
</comment>
<keyword evidence="3" id="KW-0217">Developmental protein</keyword>
<feature type="transmembrane region" description="Helical" evidence="10">
    <location>
        <begin position="262"/>
        <end position="290"/>
    </location>
</feature>
<dbReference type="PANTHER" id="PTHR11309:SF99">
    <property type="entry name" value="FRIZZLED-4"/>
    <property type="match status" value="1"/>
</dbReference>
<dbReference type="Proteomes" id="UP001152799">
    <property type="component" value="Chromosome 13"/>
</dbReference>
<keyword evidence="15" id="KW-1185">Reference proteome</keyword>
<comment type="similarity">
    <text evidence="2">Belongs to the G-protein coupled receptor Fz/Smo family.</text>
</comment>
<evidence type="ECO:0000313" key="14">
    <source>
        <dbReference type="EMBL" id="CAH1125101.1"/>
    </source>
</evidence>
<dbReference type="GO" id="GO:0017147">
    <property type="term" value="F:Wnt-protein binding"/>
    <property type="evidence" value="ECO:0007669"/>
    <property type="project" value="TreeGrafter"/>
</dbReference>
<dbReference type="Gene3D" id="1.20.1070.10">
    <property type="entry name" value="Rhodopsin 7-helix transmembrane proteins"/>
    <property type="match status" value="1"/>
</dbReference>
<dbReference type="PROSITE" id="PS50261">
    <property type="entry name" value="G_PROTEIN_RECEP_F2_4"/>
    <property type="match status" value="1"/>
</dbReference>
<feature type="transmembrane region" description="Helical" evidence="10">
    <location>
        <begin position="342"/>
        <end position="365"/>
    </location>
</feature>
<proteinExistence type="inferred from homology"/>
<sequence length="512" mass="58350">MKTLIIIVNLLLIVRSEKCETISLSMCKNLGYNSTLMPNLMGHDSQASADLGLRLFAPLLHHHCSKYIRLFVCSVFVPMCSEHVPGPIPACKGLCEKVKGDCEEALAKIDMAWPQELNCSSFPEPPALCMQQPPEEFEQPQTHYFNQEEVTFSIKCPPNMIPSAGKCVPVCKSKQHFDPEEVATFELWVAIWSIICLVFTAFGLVTFVIQPKRFRWPARPILYLTSCGFVTCTIYLIRWIEGPYTCAGNLAYEKPAESLSCVGIALILLFCDIAYTLWWTVFCFVWFLSAMKEWSTEAIEKISTRLHAIVWVFSAIPMFYVLMSNHISINHLSGFCEVTNKVLVFFQLFFMVFSSVLAVLTSVALKNVRQTLIIAGRCPLKLERLFYRLLVISIGISVPYLMYLMCQFYNTFTLSLLKLVLRKTSIIFATLWVYSPKTFDMWRDLLCICRNKSESRIFGLLPKILRSRDNGAKSSNSALINHKIVNDEKRRIFDIFFASTQGQNLPAPVTRV</sequence>
<feature type="transmembrane region" description="Helical" evidence="10">
    <location>
        <begin position="302"/>
        <end position="322"/>
    </location>
</feature>
<evidence type="ECO:0000256" key="7">
    <source>
        <dbReference type="ARBA" id="ARBA00023157"/>
    </source>
</evidence>
<evidence type="ECO:0000256" key="9">
    <source>
        <dbReference type="PROSITE-ProRule" id="PRU00090"/>
    </source>
</evidence>
<dbReference type="InterPro" id="IPR020067">
    <property type="entry name" value="Frizzled_dom"/>
</dbReference>